<proteinExistence type="predicted"/>
<dbReference type="STRING" id="2004952.A0A2C5YTU5"/>
<dbReference type="AlphaFoldDB" id="A0A2C5YTU5"/>
<dbReference type="Proteomes" id="UP000226431">
    <property type="component" value="Unassembled WGS sequence"/>
</dbReference>
<evidence type="ECO:0000313" key="3">
    <source>
        <dbReference type="Proteomes" id="UP000226431"/>
    </source>
</evidence>
<dbReference type="GO" id="GO:0043829">
    <property type="term" value="F:tRNA-specific adenosine-37 deaminase activity"/>
    <property type="evidence" value="ECO:0007669"/>
    <property type="project" value="TreeGrafter"/>
</dbReference>
<comment type="caution">
    <text evidence="2">The sequence shown here is derived from an EMBL/GenBank/DDBJ whole genome shotgun (WGS) entry which is preliminary data.</text>
</comment>
<keyword evidence="3" id="KW-1185">Reference proteome</keyword>
<accession>A0A2C5YTU5</accession>
<sequence length="412" mass="44810">MPSSRANEIAKAVIHQFARLPPKRKPTVRDNGQHEWIPLSGIVAEHDNTFTCLALATGMKCLSADRLATAAGNVLHDWHAEVLAIRTFNRFLLDECLSLSRDGAYASNIIVFASGASPPFRIRPGVKLHMYSSEAPCGDASMELVIAAQHDATPWTDPPTTTDSPLPGRGHFSRLGIVRRKPSRADATPTTSKSCSDKLALKQCTSLLCALTSLFVDPSDAYLESLVLPASQFHPAACDRAFSSAGRMAPVATAGWSDGYVFRPFIVEMTTEPFCFSREVRAAAAGDLFACPSIVACNVAAAWSASSVDESIVAGILHGRKSTDPKCASRMSRQQMWAAAATLVDALRSSRELYQPFQFVIRPSVDEPTYGHIKDSPWLATRRKVKADVRRTALSGWIANQIDSEFGRHTHV</sequence>
<dbReference type="PANTHER" id="PTHR47803:SF1">
    <property type="entry name" value="TRNA-SPECIFIC ADENOSINE DEAMINASE 1"/>
    <property type="match status" value="1"/>
</dbReference>
<dbReference type="PROSITE" id="PS50141">
    <property type="entry name" value="A_DEAMIN_EDITASE"/>
    <property type="match status" value="1"/>
</dbReference>
<dbReference type="Pfam" id="PF02137">
    <property type="entry name" value="A_deamin"/>
    <property type="match status" value="1"/>
</dbReference>
<dbReference type="OrthoDB" id="10268011at2759"/>
<dbReference type="InterPro" id="IPR002466">
    <property type="entry name" value="A_deamin"/>
</dbReference>
<organism evidence="2 3">
    <name type="scientific">Ophiocordyceps camponoti-rufipedis</name>
    <dbReference type="NCBI Taxonomy" id="2004952"/>
    <lineage>
        <taxon>Eukaryota</taxon>
        <taxon>Fungi</taxon>
        <taxon>Dikarya</taxon>
        <taxon>Ascomycota</taxon>
        <taxon>Pezizomycotina</taxon>
        <taxon>Sordariomycetes</taxon>
        <taxon>Hypocreomycetidae</taxon>
        <taxon>Hypocreales</taxon>
        <taxon>Ophiocordycipitaceae</taxon>
        <taxon>Ophiocordyceps</taxon>
    </lineage>
</organism>
<dbReference type="SMART" id="SM00552">
    <property type="entry name" value="ADEAMc"/>
    <property type="match status" value="1"/>
</dbReference>
<dbReference type="GO" id="GO:0002100">
    <property type="term" value="P:tRNA wobble adenosine to inosine editing"/>
    <property type="evidence" value="ECO:0007669"/>
    <property type="project" value="InterPro"/>
</dbReference>
<name>A0A2C5YTU5_9HYPO</name>
<feature type="domain" description="A to I editase" evidence="1">
    <location>
        <begin position="54"/>
        <end position="398"/>
    </location>
</feature>
<protein>
    <recommendedName>
        <fullName evidence="1">A to I editase domain-containing protein</fullName>
    </recommendedName>
</protein>
<evidence type="ECO:0000259" key="1">
    <source>
        <dbReference type="PROSITE" id="PS50141"/>
    </source>
</evidence>
<dbReference type="GO" id="GO:0003723">
    <property type="term" value="F:RNA binding"/>
    <property type="evidence" value="ECO:0007669"/>
    <property type="project" value="InterPro"/>
</dbReference>
<reference evidence="2 3" key="1">
    <citation type="submission" date="2017-06" db="EMBL/GenBank/DDBJ databases">
        <title>Ant-infecting Ophiocordyceps genomes reveal a high diversity of potential behavioral manipulation genes and a possible major role for enterotoxins.</title>
        <authorList>
            <person name="De Bekker C."/>
            <person name="Evans H.C."/>
            <person name="Brachmann A."/>
            <person name="Hughes D.P."/>
        </authorList>
    </citation>
    <scope>NUCLEOTIDE SEQUENCE [LARGE SCALE GENOMIC DNA]</scope>
    <source>
        <strain evidence="2 3">Map16</strain>
    </source>
</reference>
<dbReference type="EMBL" id="NJES01000640">
    <property type="protein sequence ID" value="PHH70331.1"/>
    <property type="molecule type" value="Genomic_DNA"/>
</dbReference>
<dbReference type="PANTHER" id="PTHR47803">
    <property type="entry name" value="TRNA-SPECIFIC ADENOSINE DEAMINASE 1"/>
    <property type="match status" value="1"/>
</dbReference>
<gene>
    <name evidence="2" type="ORF">CDD80_6095</name>
</gene>
<evidence type="ECO:0000313" key="2">
    <source>
        <dbReference type="EMBL" id="PHH70331.1"/>
    </source>
</evidence>
<dbReference type="InterPro" id="IPR042935">
    <property type="entry name" value="Tad1"/>
</dbReference>